<accession>A0A2S0VUJ7</accession>
<evidence type="ECO:0000313" key="2">
    <source>
        <dbReference type="EMBL" id="AWB67896.1"/>
    </source>
</evidence>
<gene>
    <name evidence="2" type="ORF">C2869_16335</name>
</gene>
<evidence type="ECO:0000256" key="1">
    <source>
        <dbReference type="SAM" id="Phobius"/>
    </source>
</evidence>
<keyword evidence="1" id="KW-0812">Transmembrane</keyword>
<keyword evidence="3" id="KW-1185">Reference proteome</keyword>
<proteinExistence type="predicted"/>
<dbReference type="Proteomes" id="UP000244441">
    <property type="component" value="Chromosome"/>
</dbReference>
<evidence type="ECO:0000313" key="3">
    <source>
        <dbReference type="Proteomes" id="UP000244441"/>
    </source>
</evidence>
<protein>
    <recommendedName>
        <fullName evidence="4">DUF2946 domain-containing protein</fullName>
    </recommendedName>
</protein>
<organism evidence="2 3">
    <name type="scientific">Saccharobesus litoralis</name>
    <dbReference type="NCBI Taxonomy" id="2172099"/>
    <lineage>
        <taxon>Bacteria</taxon>
        <taxon>Pseudomonadati</taxon>
        <taxon>Pseudomonadota</taxon>
        <taxon>Gammaproteobacteria</taxon>
        <taxon>Alteromonadales</taxon>
        <taxon>Alteromonadaceae</taxon>
        <taxon>Saccharobesus</taxon>
    </lineage>
</organism>
<feature type="transmembrane region" description="Helical" evidence="1">
    <location>
        <begin position="6"/>
        <end position="27"/>
    </location>
</feature>
<sequence>MNINRYPAYIMIMLILLQSFSAVAKLADIHIFDSEHIKTEHIHALDDHRYSEQLTQTAENDQHNHADCHHCGHCNGSHVQFATHIYISKNLDFKINHVFDYLKVVIEAPLSRLLRPPKISPFI</sequence>
<reference evidence="2 3" key="1">
    <citation type="submission" date="2018-01" db="EMBL/GenBank/DDBJ databases">
        <title>Genome sequence of a Cantenovulum-like bacteria.</title>
        <authorList>
            <person name="Tan W.R."/>
            <person name="Lau N.-S."/>
            <person name="Go F."/>
            <person name="Amirul A.-A.A."/>
        </authorList>
    </citation>
    <scope>NUCLEOTIDE SEQUENCE [LARGE SCALE GENOMIC DNA]</scope>
    <source>
        <strain evidence="2 3">CCB-QB4</strain>
    </source>
</reference>
<dbReference type="KEGG" id="cate:C2869_16335"/>
<dbReference type="OrthoDB" id="6293808at2"/>
<keyword evidence="1" id="KW-0472">Membrane</keyword>
<dbReference type="AlphaFoldDB" id="A0A2S0VUJ7"/>
<dbReference type="EMBL" id="CP026604">
    <property type="protein sequence ID" value="AWB67896.1"/>
    <property type="molecule type" value="Genomic_DNA"/>
</dbReference>
<evidence type="ECO:0008006" key="4">
    <source>
        <dbReference type="Google" id="ProtNLM"/>
    </source>
</evidence>
<name>A0A2S0VUJ7_9ALTE</name>
<keyword evidence="1" id="KW-1133">Transmembrane helix</keyword>